<accession>A0A656GDQ2</accession>
<dbReference type="GO" id="GO:0016998">
    <property type="term" value="P:cell wall macromolecule catabolic process"/>
    <property type="evidence" value="ECO:0007669"/>
    <property type="project" value="InterPro"/>
</dbReference>
<dbReference type="Pfam" id="PF00182">
    <property type="entry name" value="Glyco_hydro_19"/>
    <property type="match status" value="1"/>
</dbReference>
<dbReference type="InterPro" id="IPR052354">
    <property type="entry name" value="Cell_Wall_Dynamics_Protein"/>
</dbReference>
<sequence length="349" mass="37702">MPINQQQLLQILPNAGPQAGVFVPALNIAMARYTIDTRLRIAAFIAQIGHESGQLRYVRELGSDSYLAKYDTGQLALRLGNTPEADGDGQLYRGRGLIQVTGRANYEACGEALGLDLLRQPQLLEQPEHAAMSAAWFWDRANLNLLADKGDLLMIPRRINGGTNSLADRQALPAGIGGAAVKVLDMRFLILAFVLGSGLGTWAAWQWQGAHYGLQLSTQTLAWQQEREQAALAVVDWQNAEQARRRALELRLQDNDTTIHKELSDAQTSQARLRDRLATADLRLSVLLASPTAGDGMPTASGSGGVVHGGPRGELDPAAAGRIVAITDYGDQGLIALKACQAYVREIAH</sequence>
<dbReference type="GO" id="GO:0004568">
    <property type="term" value="F:chitinase activity"/>
    <property type="evidence" value="ECO:0007669"/>
    <property type="project" value="InterPro"/>
</dbReference>
<name>A0A656GDQ2_PSEA0</name>
<dbReference type="GO" id="GO:0006032">
    <property type="term" value="P:chitin catabolic process"/>
    <property type="evidence" value="ECO:0007669"/>
    <property type="project" value="InterPro"/>
</dbReference>
<keyword evidence="2" id="KW-0378">Hydrolase</keyword>
<proteinExistence type="predicted"/>
<evidence type="ECO:0000313" key="2">
    <source>
        <dbReference type="EMBL" id="EGH23902.1"/>
    </source>
</evidence>
<dbReference type="PANTHER" id="PTHR34408">
    <property type="entry name" value="FAMILY PROTEIN, PUTATIVE-RELATED"/>
    <property type="match status" value="1"/>
</dbReference>
<dbReference type="Proteomes" id="UP000003465">
    <property type="component" value="Unassembled WGS sequence"/>
</dbReference>
<evidence type="ECO:0000259" key="1">
    <source>
        <dbReference type="Pfam" id="PF00182"/>
    </source>
</evidence>
<dbReference type="EMBL" id="AEAG01000827">
    <property type="protein sequence ID" value="EGH23902.1"/>
    <property type="molecule type" value="Genomic_DNA"/>
</dbReference>
<evidence type="ECO:0000313" key="3">
    <source>
        <dbReference type="Proteomes" id="UP000003465"/>
    </source>
</evidence>
<organism evidence="2 3">
    <name type="scientific">Pseudomonas amygdali pv. mori str. 301020</name>
    <dbReference type="NCBI Taxonomy" id="629261"/>
    <lineage>
        <taxon>Bacteria</taxon>
        <taxon>Pseudomonadati</taxon>
        <taxon>Pseudomonadota</taxon>
        <taxon>Gammaproteobacteria</taxon>
        <taxon>Pseudomonadales</taxon>
        <taxon>Pseudomonadaceae</taxon>
        <taxon>Pseudomonas</taxon>
        <taxon>Pseudomonas amygdali</taxon>
    </lineage>
</organism>
<dbReference type="SUPFAM" id="SSF53955">
    <property type="entry name" value="Lysozyme-like"/>
    <property type="match status" value="1"/>
</dbReference>
<dbReference type="PANTHER" id="PTHR34408:SF1">
    <property type="entry name" value="GLYCOSYL HYDROLASE FAMILY 19 DOMAIN-CONTAINING PROTEIN HI_1415"/>
    <property type="match status" value="1"/>
</dbReference>
<dbReference type="AlphaFoldDB" id="A0A656GDQ2"/>
<feature type="domain" description="Glycoside hydrolase family 19 catalytic" evidence="1">
    <location>
        <begin position="39"/>
        <end position="139"/>
    </location>
</feature>
<comment type="caution">
    <text evidence="2">The sequence shown here is derived from an EMBL/GenBank/DDBJ whole genome shotgun (WGS) entry which is preliminary data.</text>
</comment>
<dbReference type="InterPro" id="IPR023346">
    <property type="entry name" value="Lysozyme-like_dom_sf"/>
</dbReference>
<protein>
    <submittedName>
        <fullName evidence="2">Glycoside hydrolase family protein</fullName>
    </submittedName>
</protein>
<gene>
    <name evidence="2" type="ORF">PSYMO_21543</name>
</gene>
<dbReference type="Gene3D" id="1.10.530.10">
    <property type="match status" value="1"/>
</dbReference>
<dbReference type="InterPro" id="IPR000726">
    <property type="entry name" value="Glyco_hydro_19_cat"/>
</dbReference>
<reference evidence="2 3" key="1">
    <citation type="journal article" date="2011" name="PLoS Pathog.">
        <title>Dynamic evolution of pathogenicity revealed by sequencing and comparative genomics of 19 Pseudomonas syringae isolates.</title>
        <authorList>
            <person name="Baltrus D.A."/>
            <person name="Nishimura M.T."/>
            <person name="Romanchuk A."/>
            <person name="Chang J.H."/>
            <person name="Mukhtar M.S."/>
            <person name="Cherkis K."/>
            <person name="Roach J."/>
            <person name="Grant S.R."/>
            <person name="Jones C.D."/>
            <person name="Dangl J.L."/>
        </authorList>
    </citation>
    <scope>NUCLEOTIDE SEQUENCE [LARGE SCALE GENOMIC DNA]</scope>
    <source>
        <strain evidence="2 3">301020</strain>
    </source>
</reference>